<keyword evidence="1" id="KW-0472">Membrane</keyword>
<evidence type="ECO:0000313" key="3">
    <source>
        <dbReference type="EMBL" id="MFD2732275.1"/>
    </source>
</evidence>
<keyword evidence="4" id="KW-1185">Reference proteome</keyword>
<comment type="caution">
    <text evidence="3">The sequence shown here is derived from an EMBL/GenBank/DDBJ whole genome shotgun (WGS) entry which is preliminary data.</text>
</comment>
<name>A0ABW5TUT6_9SPHI</name>
<dbReference type="Proteomes" id="UP001597546">
    <property type="component" value="Unassembled WGS sequence"/>
</dbReference>
<keyword evidence="1" id="KW-0812">Transmembrane</keyword>
<dbReference type="EMBL" id="JBHULV010000038">
    <property type="protein sequence ID" value="MFD2732275.1"/>
    <property type="molecule type" value="Genomic_DNA"/>
</dbReference>
<feature type="transmembrane region" description="Helical" evidence="1">
    <location>
        <begin position="106"/>
        <end position="128"/>
    </location>
</feature>
<feature type="domain" description="Anti-sigma K factor RskA C-terminal" evidence="2">
    <location>
        <begin position="112"/>
        <end position="271"/>
    </location>
</feature>
<evidence type="ECO:0000256" key="1">
    <source>
        <dbReference type="SAM" id="Phobius"/>
    </source>
</evidence>
<sequence length="281" mass="31033">MENIKTYIESGILELYVLGDLNAEENLAVEEMSKLHPEVKAELEEIEKVMQNVATDLAIEPSASVKANFFNQISFSDEEEFVKPEQVIAPIAEAKVVSLNSGRLNFYKYSFAACLALLVVSIVAIINLSSSLKDSRQQIAQLQSSNQTFANQVNYLDKKVNSSNESIRVLTNPDFKMVVLKGTDNSPNSNVTIAFNAKEEKVLIDFTSMKMPINDQEHQYQLWALVDGKPVDLGVFDAQDGIIGLKDMKSIGTLQTFAVTLEPRGGSVNPTLEKLIVIGNI</sequence>
<reference evidence="4" key="1">
    <citation type="journal article" date="2019" name="Int. J. Syst. Evol. Microbiol.">
        <title>The Global Catalogue of Microorganisms (GCM) 10K type strain sequencing project: providing services to taxonomists for standard genome sequencing and annotation.</title>
        <authorList>
            <consortium name="The Broad Institute Genomics Platform"/>
            <consortium name="The Broad Institute Genome Sequencing Center for Infectious Disease"/>
            <person name="Wu L."/>
            <person name="Ma J."/>
        </authorList>
    </citation>
    <scope>NUCLEOTIDE SEQUENCE [LARGE SCALE GENOMIC DNA]</scope>
    <source>
        <strain evidence="4">KCTC 42456</strain>
    </source>
</reference>
<keyword evidence="1" id="KW-1133">Transmembrane helix</keyword>
<protein>
    <submittedName>
        <fullName evidence="3">Anti-sigma factor domain-containing protein</fullName>
    </submittedName>
</protein>
<dbReference type="PANTHER" id="PTHR37461">
    <property type="entry name" value="ANTI-SIGMA-K FACTOR RSKA"/>
    <property type="match status" value="1"/>
</dbReference>
<organism evidence="3 4">
    <name type="scientific">Pedobacter alpinus</name>
    <dbReference type="NCBI Taxonomy" id="1590643"/>
    <lineage>
        <taxon>Bacteria</taxon>
        <taxon>Pseudomonadati</taxon>
        <taxon>Bacteroidota</taxon>
        <taxon>Sphingobacteriia</taxon>
        <taxon>Sphingobacteriales</taxon>
        <taxon>Sphingobacteriaceae</taxon>
        <taxon>Pedobacter</taxon>
    </lineage>
</organism>
<gene>
    <name evidence="3" type="ORF">ACFSSE_11230</name>
</gene>
<dbReference type="Pfam" id="PF10099">
    <property type="entry name" value="RskA_C"/>
    <property type="match status" value="1"/>
</dbReference>
<accession>A0ABW5TUT6</accession>
<dbReference type="PANTHER" id="PTHR37461:SF1">
    <property type="entry name" value="ANTI-SIGMA-K FACTOR RSKA"/>
    <property type="match status" value="1"/>
</dbReference>
<dbReference type="RefSeq" id="WP_379047713.1">
    <property type="nucleotide sequence ID" value="NZ_JBHSKW010000068.1"/>
</dbReference>
<dbReference type="InterPro" id="IPR018764">
    <property type="entry name" value="RskA_C"/>
</dbReference>
<dbReference type="InterPro" id="IPR051474">
    <property type="entry name" value="Anti-sigma-K/W_factor"/>
</dbReference>
<proteinExistence type="predicted"/>
<evidence type="ECO:0000313" key="4">
    <source>
        <dbReference type="Proteomes" id="UP001597546"/>
    </source>
</evidence>
<evidence type="ECO:0000259" key="2">
    <source>
        <dbReference type="Pfam" id="PF10099"/>
    </source>
</evidence>